<evidence type="ECO:0000313" key="3">
    <source>
        <dbReference type="Proteomes" id="UP000683360"/>
    </source>
</evidence>
<keyword evidence="3" id="KW-1185">Reference proteome</keyword>
<keyword evidence="1" id="KW-0175">Coiled coil</keyword>
<dbReference type="PANTHER" id="PTHR46601">
    <property type="entry name" value="ULP_PROTEASE DOMAIN-CONTAINING PROTEIN"/>
    <property type="match status" value="1"/>
</dbReference>
<name>A0A8S3UG95_MYTED</name>
<organism evidence="2 3">
    <name type="scientific">Mytilus edulis</name>
    <name type="common">Blue mussel</name>
    <dbReference type="NCBI Taxonomy" id="6550"/>
    <lineage>
        <taxon>Eukaryota</taxon>
        <taxon>Metazoa</taxon>
        <taxon>Spiralia</taxon>
        <taxon>Lophotrochozoa</taxon>
        <taxon>Mollusca</taxon>
        <taxon>Bivalvia</taxon>
        <taxon>Autobranchia</taxon>
        <taxon>Pteriomorphia</taxon>
        <taxon>Mytilida</taxon>
        <taxon>Mytiloidea</taxon>
        <taxon>Mytilidae</taxon>
        <taxon>Mytilinae</taxon>
        <taxon>Mytilus</taxon>
    </lineage>
</organism>
<gene>
    <name evidence="2" type="ORF">MEDL_56836</name>
</gene>
<dbReference type="EMBL" id="CAJPWZ010002748">
    <property type="protein sequence ID" value="CAG2244817.1"/>
    <property type="molecule type" value="Genomic_DNA"/>
</dbReference>
<evidence type="ECO:0000256" key="1">
    <source>
        <dbReference type="SAM" id="Coils"/>
    </source>
</evidence>
<sequence>MKQNERIKEYKNSIAAVKKRRQREKHNSLKQKAEARRLKNLHNVRRFREKRKGEENLEIVEIEDVTNFTNRMQKSRAMKKLKRALPQTPRKKAELLINLLTGKKSKQSPTMAKLRQMNIVKSPDEIENDEIAKHVLVDVKKVLTHTKAQRSKDSLVTKHIILAAVSGESVTENRCKKKLASKLEVPIRRLSGGKRIRTNVLRSEQSCWTITKRKVRSDAISDEDKRLAYNFWLSTEISRPTGNKKDVKRERLEPLVYASHMIHILEKTQTEVYTAFLAEYPDIKMSQRFFEKCKPFFVRPVREQDRTTCCCRYHIEFRTIFSECIKQRKLILESTHDRAIVEARYPIFKSQADMFAETLCPKGTNKEHYKTECLNRKCQNCGVANLLLMPEENDTTDEAIEVTWEKFEYVNVCTKGNLERKKLMPVKKTTKIGTLFKFLLELLSTFPSHQFRAAWQNQQLKAIISNLSANDCICIHDFSENFRCSAREEIQSSYFQRTEVSLHVSIIYRHAVLEYDGKDSTTENPNIIKEHFFVVSNDDKHDHHFVHEVQNQIKEYLNSISYNVSTMHEYTDGCQCQYKSRHCMGDVSNGQQDFGYDRLIRNYFETSHAKGPQDAAGGYVKRQADLAILRRKATIQTAHDFYKFANENLQETRDSSVCLRRVFRFIDNIDRNRDRYFKSIPQNRNIHQIISEREGLLSVRNLSCYSCDSCLLNMAHSCQHTELVGLVKNIQTEKERGCAIVEDISPDDDFEVVDMIRKGSLVALYTDDEGEDFYLMKAGSCQEKLKSSETDDWQGQYPEGTTVIRGLYYRKTGPLSYSLIKRKNVIVSVKSVLYVTNDILTDSVIDLSLAIHEEIIGLAEQSSL</sequence>
<evidence type="ECO:0000313" key="2">
    <source>
        <dbReference type="EMBL" id="CAG2244817.1"/>
    </source>
</evidence>
<accession>A0A8S3UG95</accession>
<dbReference type="AlphaFoldDB" id="A0A8S3UG95"/>
<dbReference type="PANTHER" id="PTHR46601:SF1">
    <property type="entry name" value="ADF-H DOMAIN-CONTAINING PROTEIN"/>
    <property type="match status" value="1"/>
</dbReference>
<comment type="caution">
    <text evidence="2">The sequence shown here is derived from an EMBL/GenBank/DDBJ whole genome shotgun (WGS) entry which is preliminary data.</text>
</comment>
<protein>
    <submittedName>
        <fullName evidence="2">Uncharacterized protein</fullName>
    </submittedName>
</protein>
<proteinExistence type="predicted"/>
<feature type="coiled-coil region" evidence="1">
    <location>
        <begin position="7"/>
        <end position="36"/>
    </location>
</feature>
<dbReference type="OrthoDB" id="5983328at2759"/>
<dbReference type="Proteomes" id="UP000683360">
    <property type="component" value="Unassembled WGS sequence"/>
</dbReference>
<reference evidence="2" key="1">
    <citation type="submission" date="2021-03" db="EMBL/GenBank/DDBJ databases">
        <authorList>
            <person name="Bekaert M."/>
        </authorList>
    </citation>
    <scope>NUCLEOTIDE SEQUENCE</scope>
</reference>